<accession>A0ACB5TV97</accession>
<evidence type="ECO:0000313" key="2">
    <source>
        <dbReference type="Proteomes" id="UP001165101"/>
    </source>
</evidence>
<protein>
    <submittedName>
        <fullName evidence="1">Unnamed protein product</fullName>
    </submittedName>
</protein>
<proteinExistence type="predicted"/>
<reference evidence="1" key="1">
    <citation type="submission" date="2023-04" db="EMBL/GenBank/DDBJ databases">
        <title>Candida boidinii NBRC 1967.</title>
        <authorList>
            <person name="Ichikawa N."/>
            <person name="Sato H."/>
            <person name="Tonouchi N."/>
        </authorList>
    </citation>
    <scope>NUCLEOTIDE SEQUENCE</scope>
    <source>
        <strain evidence="1">NBRC 1967</strain>
    </source>
</reference>
<evidence type="ECO:0000313" key="1">
    <source>
        <dbReference type="EMBL" id="GME95331.1"/>
    </source>
</evidence>
<dbReference type="Proteomes" id="UP001165101">
    <property type="component" value="Unassembled WGS sequence"/>
</dbReference>
<comment type="caution">
    <text evidence="1">The sequence shown here is derived from an EMBL/GenBank/DDBJ whole genome shotgun (WGS) entry which is preliminary data.</text>
</comment>
<keyword evidence="2" id="KW-1185">Reference proteome</keyword>
<dbReference type="EMBL" id="BSXV01002267">
    <property type="protein sequence ID" value="GME95331.1"/>
    <property type="molecule type" value="Genomic_DNA"/>
</dbReference>
<organism evidence="1 2">
    <name type="scientific">Candida boidinii</name>
    <name type="common">Yeast</name>
    <dbReference type="NCBI Taxonomy" id="5477"/>
    <lineage>
        <taxon>Eukaryota</taxon>
        <taxon>Fungi</taxon>
        <taxon>Dikarya</taxon>
        <taxon>Ascomycota</taxon>
        <taxon>Saccharomycotina</taxon>
        <taxon>Pichiomycetes</taxon>
        <taxon>Pichiales</taxon>
        <taxon>Pichiaceae</taxon>
        <taxon>Ogataea</taxon>
        <taxon>Ogataea/Candida clade</taxon>
    </lineage>
</organism>
<name>A0ACB5TV97_CANBO</name>
<gene>
    <name evidence="1" type="ORF">Cboi01_000385900</name>
</gene>
<sequence length="214" mass="24833">MMKVILTLAVFFTSIVSGLHFYVDTDEARCFYEELPKDTMAVGKYEVFELNPDTNEYVESNNLKLEITVDETFDNNHRVVNQKNQPVGQFTFTSLDSGEHKFCLTPRHTDWSKRAKHRIFFDLAIGDAKPLVDSKRQGDVSSLTSRANNLINKLESIKREQSLFRKREAIFRDSSENVNNRVVRWTIIQLLVLAGTCVWQLSYLKNFFVKQKVV</sequence>